<protein>
    <submittedName>
        <fullName evidence="1">Uncharacterized protein</fullName>
    </submittedName>
</protein>
<sequence>MTLTIQSIRRFHAAVAAVGGTIPTDLQAISDNLAAVNTWQPAPAGAALTAALTTGKFNPATAAKHLDGALAEVHDPATIQKVRGTATVTLLAQYGQEISGEGGDELIESLRPAFDAALEGLRTAANLFNLNAAPNQILELGHDAVDAYNAIPNHRRVLDSVWYDVLDWMVNDAQGPLVLGQDRLDRAADCRRLVMVMPAPRGSLTDLASAVEPVTTNRLRAGHWSRLMGMTPIRLNSPSEARKVLDAYLTEQQESMAAQLAASHPS</sequence>
<name>A0ABT1Q8X6_9NOCA</name>
<dbReference type="RefSeq" id="WP_255966356.1">
    <property type="nucleotide sequence ID" value="NZ_JANFQF010000004.1"/>
</dbReference>
<dbReference type="EMBL" id="JANFQF010000004">
    <property type="protein sequence ID" value="MCQ4118714.1"/>
    <property type="molecule type" value="Genomic_DNA"/>
</dbReference>
<accession>A0ABT1Q8X6</accession>
<organism evidence="1 2">
    <name type="scientific">Rhodococcus tibetensis</name>
    <dbReference type="NCBI Taxonomy" id="2965064"/>
    <lineage>
        <taxon>Bacteria</taxon>
        <taxon>Bacillati</taxon>
        <taxon>Actinomycetota</taxon>
        <taxon>Actinomycetes</taxon>
        <taxon>Mycobacteriales</taxon>
        <taxon>Nocardiaceae</taxon>
        <taxon>Rhodococcus</taxon>
    </lineage>
</organism>
<proteinExistence type="predicted"/>
<comment type="caution">
    <text evidence="1">The sequence shown here is derived from an EMBL/GenBank/DDBJ whole genome shotgun (WGS) entry which is preliminary data.</text>
</comment>
<keyword evidence="2" id="KW-1185">Reference proteome</keyword>
<evidence type="ECO:0000313" key="2">
    <source>
        <dbReference type="Proteomes" id="UP001524501"/>
    </source>
</evidence>
<dbReference type="Proteomes" id="UP001524501">
    <property type="component" value="Unassembled WGS sequence"/>
</dbReference>
<gene>
    <name evidence="1" type="ORF">NOF53_05925</name>
</gene>
<reference evidence="1 2" key="1">
    <citation type="submission" date="2022-07" db="EMBL/GenBank/DDBJ databases">
        <title>Degradation activity of malathion, p-nitrophenol and potential low-temperature adaptation strategy of Rhodococcus sp. FXJ9.536.</title>
        <authorList>
            <person name="Huang J."/>
            <person name="Huang Y."/>
        </authorList>
    </citation>
    <scope>NUCLEOTIDE SEQUENCE [LARGE SCALE GENOMIC DNA]</scope>
    <source>
        <strain evidence="1 2">FXJ9.536</strain>
    </source>
</reference>
<evidence type="ECO:0000313" key="1">
    <source>
        <dbReference type="EMBL" id="MCQ4118714.1"/>
    </source>
</evidence>